<dbReference type="InterPro" id="IPR006939">
    <property type="entry name" value="SNF5"/>
</dbReference>
<evidence type="ECO:0000256" key="1">
    <source>
        <dbReference type="ARBA" id="ARBA00004123"/>
    </source>
</evidence>
<dbReference type="GO" id="GO:0000228">
    <property type="term" value="C:nuclear chromosome"/>
    <property type="evidence" value="ECO:0007669"/>
    <property type="project" value="InterPro"/>
</dbReference>
<comment type="caution">
    <text evidence="7">The sequence shown here is derived from an EMBL/GenBank/DDBJ whole genome shotgun (WGS) entry which is preliminary data.</text>
</comment>
<evidence type="ECO:0000256" key="6">
    <source>
        <dbReference type="SAM" id="MobiDB-lite"/>
    </source>
</evidence>
<comment type="subcellular location">
    <subcellularLocation>
        <location evidence="1">Nucleus</location>
    </subcellularLocation>
</comment>
<evidence type="ECO:0000256" key="5">
    <source>
        <dbReference type="ARBA" id="ARBA00023242"/>
    </source>
</evidence>
<dbReference type="OrthoDB" id="515064at2759"/>
<feature type="compositionally biased region" description="Polar residues" evidence="6">
    <location>
        <begin position="1"/>
        <end position="15"/>
    </location>
</feature>
<evidence type="ECO:0000256" key="2">
    <source>
        <dbReference type="ARBA" id="ARBA00010239"/>
    </source>
</evidence>
<dbReference type="AlphaFoldDB" id="A0A9P4YBL5"/>
<feature type="compositionally biased region" description="Basic and acidic residues" evidence="6">
    <location>
        <begin position="508"/>
        <end position="517"/>
    </location>
</feature>
<feature type="region of interest" description="Disordered" evidence="6">
    <location>
        <begin position="1"/>
        <end position="40"/>
    </location>
</feature>
<sequence length="741" mass="82568">AGPSSSTPARENNTGEAAASRDPKSKNSTPEVTVPVRDRESFERYNLERIMDRDKLATAALKQAQDQIEQFSKRRRMEMTDYRAIQTDYAQAFPHRRLYGVGYNGFGNGHTETSTQPRLIYPKDKPRPGNRTTPALPKPSRKDMKEQAEQYEELVPIRVEIDYDKVRLRDTFTWNLHDRLIPIDVFSAQLVEDMGIKMPLDRPVCEQVHQQLRDQLQDFYPMVYSEEDALDPELPYSAYKNDEMRILIKLNITIGAVTLVDQFEWEINNPINSPEEFARVMARDLSLSGEFTTAIAHCIREQTQLFTRSLYSIGHPFDGRPVEEPDLVAAFLPSPLPTVFRPQQQAKEYAPYLYEMDEALMEKNEGAFLREQRKQKRSVNRRGGPQLPDLKERQRTIRTMVVSETLPGAATSPDKSGLYKRVGGTGGGRGRRGAGGHDGAFSDTDDSDESGPDSPAPSHVPTGTARTRNMRGAATAAQQKMAHLGRSETPEVITSHHHETRVSSTRRYGREVQETPDEPRNHLVTIRIPKSYEKVRHLLWSLKTGKPLPSGSQTPAQTRAASASTPQSRMAPPPPTPSASKPSLVKAPSNASSATPQPPQPQLGRVPAPPPPAQGEPPLSAVSPSALCVPSTQPPPPDWLNAALDGLRQIWKFDAFEGTMRHCAVHADSEIIIIPALQIPPGSAPPPNVKWMFLPRIRCTDCPGKLYTPGPGESADNFAVHLRNKQHREKVNKRVGKDTVP</sequence>
<feature type="compositionally biased region" description="Low complexity" evidence="6">
    <location>
        <begin position="578"/>
        <end position="595"/>
    </location>
</feature>
<dbReference type="Pfam" id="PF04855">
    <property type="entry name" value="SNF5"/>
    <property type="match status" value="1"/>
</dbReference>
<feature type="non-terminal residue" evidence="7">
    <location>
        <position position="741"/>
    </location>
</feature>
<feature type="region of interest" description="Disordered" evidence="6">
    <location>
        <begin position="544"/>
        <end position="634"/>
    </location>
</feature>
<feature type="compositionally biased region" description="Polar residues" evidence="6">
    <location>
        <begin position="550"/>
        <end position="563"/>
    </location>
</feature>
<feature type="non-terminal residue" evidence="7">
    <location>
        <position position="1"/>
    </location>
</feature>
<keyword evidence="4" id="KW-0804">Transcription</keyword>
<dbReference type="Proteomes" id="UP000803844">
    <property type="component" value="Unassembled WGS sequence"/>
</dbReference>
<dbReference type="GeneID" id="63832623"/>
<gene>
    <name evidence="7" type="ORF">M406DRAFT_217105</name>
</gene>
<accession>A0A9P4YBL5</accession>
<name>A0A9P4YBL5_CRYP1</name>
<reference evidence="7" key="1">
    <citation type="journal article" date="2020" name="Phytopathology">
        <title>Genome sequence of the chestnut blight fungus Cryphonectria parasitica EP155: A fundamental resource for an archetypical invasive plant pathogen.</title>
        <authorList>
            <person name="Crouch J.A."/>
            <person name="Dawe A."/>
            <person name="Aerts A."/>
            <person name="Barry K."/>
            <person name="Churchill A.C.L."/>
            <person name="Grimwood J."/>
            <person name="Hillman B."/>
            <person name="Milgroom M.G."/>
            <person name="Pangilinan J."/>
            <person name="Smith M."/>
            <person name="Salamov A."/>
            <person name="Schmutz J."/>
            <person name="Yadav J."/>
            <person name="Grigoriev I.V."/>
            <person name="Nuss D."/>
        </authorList>
    </citation>
    <scope>NUCLEOTIDE SEQUENCE</scope>
    <source>
        <strain evidence="7">EP155</strain>
    </source>
</reference>
<feature type="compositionally biased region" description="Pro residues" evidence="6">
    <location>
        <begin position="596"/>
        <end position="615"/>
    </location>
</feature>
<dbReference type="RefSeq" id="XP_040781535.1">
    <property type="nucleotide sequence ID" value="XM_040915494.1"/>
</dbReference>
<comment type="similarity">
    <text evidence="2">Belongs to the SNF5 family.</text>
</comment>
<feature type="region of interest" description="Disordered" evidence="6">
    <location>
        <begin position="109"/>
        <end position="143"/>
    </location>
</feature>
<keyword evidence="8" id="KW-1185">Reference proteome</keyword>
<protein>
    <submittedName>
        <fullName evidence="7">SNF5-domain-containing protein</fullName>
    </submittedName>
</protein>
<organism evidence="7 8">
    <name type="scientific">Cryphonectria parasitica (strain ATCC 38755 / EP155)</name>
    <dbReference type="NCBI Taxonomy" id="660469"/>
    <lineage>
        <taxon>Eukaryota</taxon>
        <taxon>Fungi</taxon>
        <taxon>Dikarya</taxon>
        <taxon>Ascomycota</taxon>
        <taxon>Pezizomycotina</taxon>
        <taxon>Sordariomycetes</taxon>
        <taxon>Sordariomycetidae</taxon>
        <taxon>Diaporthales</taxon>
        <taxon>Cryphonectriaceae</taxon>
        <taxon>Cryphonectria-Endothia species complex</taxon>
        <taxon>Cryphonectria</taxon>
    </lineage>
</organism>
<dbReference type="GO" id="GO:0006338">
    <property type="term" value="P:chromatin remodeling"/>
    <property type="evidence" value="ECO:0007669"/>
    <property type="project" value="InterPro"/>
</dbReference>
<feature type="compositionally biased region" description="Basic and acidic residues" evidence="6">
    <location>
        <begin position="485"/>
        <end position="501"/>
    </location>
</feature>
<dbReference type="EMBL" id="MU032344">
    <property type="protein sequence ID" value="KAF3770574.1"/>
    <property type="molecule type" value="Genomic_DNA"/>
</dbReference>
<feature type="region of interest" description="Disordered" evidence="6">
    <location>
        <begin position="371"/>
        <end position="517"/>
    </location>
</feature>
<evidence type="ECO:0000256" key="3">
    <source>
        <dbReference type="ARBA" id="ARBA00023015"/>
    </source>
</evidence>
<evidence type="ECO:0000313" key="8">
    <source>
        <dbReference type="Proteomes" id="UP000803844"/>
    </source>
</evidence>
<dbReference type="PANTHER" id="PTHR10019">
    <property type="entry name" value="SNF5"/>
    <property type="match status" value="1"/>
</dbReference>
<evidence type="ECO:0000313" key="7">
    <source>
        <dbReference type="EMBL" id="KAF3770574.1"/>
    </source>
</evidence>
<evidence type="ECO:0000256" key="4">
    <source>
        <dbReference type="ARBA" id="ARBA00023163"/>
    </source>
</evidence>
<keyword evidence="3" id="KW-0805">Transcription regulation</keyword>
<keyword evidence="5" id="KW-0539">Nucleus</keyword>
<proteinExistence type="inferred from homology"/>